<name>A0A4Q0P934_9FLAO</name>
<dbReference type="Proteomes" id="UP000289859">
    <property type="component" value="Unassembled WGS sequence"/>
</dbReference>
<proteinExistence type="predicted"/>
<sequence>MKTDKKNAHGPALVILAAGIGSRYGGLKQLDTFSPQGDTIIDFSIYDAIQAGFKKIVFIIRENLLQEFQEVFEPKLKGKAAVDYVFQELDRVPDAYVDPNRTKPWGTGHALLLTKDVVEDNFAIINADDFYGRESFITMANALNKIDPTSYHFNMVAFQLKNTVSDHGYVSRGECKVSKEGYLEDVTERTHIEKQDDKILVEKENGTLEPIDPNTFVSMNFWGFTPKCFEFGWELFTDFLEQSKGNIKAEFFIPTVVNDMLHADKVCVEVLSTPEKWFGVTYKEDKAIAQQEIKKLKDNAVYPVQLWD</sequence>
<dbReference type="InterPro" id="IPR029044">
    <property type="entry name" value="Nucleotide-diphossugar_trans"/>
</dbReference>
<dbReference type="Gene3D" id="3.90.550.10">
    <property type="entry name" value="Spore Coat Polysaccharide Biosynthesis Protein SpsA, Chain A"/>
    <property type="match status" value="1"/>
</dbReference>
<protein>
    <submittedName>
        <fullName evidence="2">Nucleotidyltransferase-like protein</fullName>
    </submittedName>
</protein>
<organism evidence="2 3">
    <name type="scientific">Leeuwenhoekiella polynyae</name>
    <dbReference type="NCBI Taxonomy" id="1550906"/>
    <lineage>
        <taxon>Bacteria</taxon>
        <taxon>Pseudomonadati</taxon>
        <taxon>Bacteroidota</taxon>
        <taxon>Flavobacteriia</taxon>
        <taxon>Flavobacteriales</taxon>
        <taxon>Flavobacteriaceae</taxon>
        <taxon>Leeuwenhoekiella</taxon>
    </lineage>
</organism>
<keyword evidence="2" id="KW-0808">Transferase</keyword>
<evidence type="ECO:0000313" key="3">
    <source>
        <dbReference type="Proteomes" id="UP000289859"/>
    </source>
</evidence>
<reference evidence="2 3" key="1">
    <citation type="submission" date="2018-07" db="EMBL/GenBank/DDBJ databases">
        <title>Leeuwenhoekiella genomics.</title>
        <authorList>
            <person name="Tahon G."/>
            <person name="Willems A."/>
        </authorList>
    </citation>
    <scope>NUCLEOTIDE SEQUENCE [LARGE SCALE GENOMIC DNA]</scope>
    <source>
        <strain evidence="2 3">LMG 29608</strain>
    </source>
</reference>
<feature type="domain" description="Nucleotidyl transferase" evidence="1">
    <location>
        <begin position="14"/>
        <end position="241"/>
    </location>
</feature>
<dbReference type="Pfam" id="PF00483">
    <property type="entry name" value="NTP_transferase"/>
    <property type="match status" value="1"/>
</dbReference>
<dbReference type="EMBL" id="QOVK01000005">
    <property type="protein sequence ID" value="RXG22898.1"/>
    <property type="molecule type" value="Genomic_DNA"/>
</dbReference>
<dbReference type="AlphaFoldDB" id="A0A4Q0P934"/>
<keyword evidence="3" id="KW-1185">Reference proteome</keyword>
<dbReference type="SUPFAM" id="SSF53448">
    <property type="entry name" value="Nucleotide-diphospho-sugar transferases"/>
    <property type="match status" value="1"/>
</dbReference>
<dbReference type="InterPro" id="IPR005835">
    <property type="entry name" value="NTP_transferase_dom"/>
</dbReference>
<accession>A0A4Q0P934</accession>
<evidence type="ECO:0000313" key="2">
    <source>
        <dbReference type="EMBL" id="RXG22898.1"/>
    </source>
</evidence>
<dbReference type="OrthoDB" id="9779926at2"/>
<evidence type="ECO:0000259" key="1">
    <source>
        <dbReference type="Pfam" id="PF00483"/>
    </source>
</evidence>
<dbReference type="GO" id="GO:0016740">
    <property type="term" value="F:transferase activity"/>
    <property type="evidence" value="ECO:0007669"/>
    <property type="project" value="UniProtKB-KW"/>
</dbReference>
<dbReference type="RefSeq" id="WP_128765117.1">
    <property type="nucleotide sequence ID" value="NZ_JBHUOO010000003.1"/>
</dbReference>
<gene>
    <name evidence="2" type="ORF">DSM02_1615</name>
</gene>
<comment type="caution">
    <text evidence="2">The sequence shown here is derived from an EMBL/GenBank/DDBJ whole genome shotgun (WGS) entry which is preliminary data.</text>
</comment>